<evidence type="ECO:0000256" key="4">
    <source>
        <dbReference type="SAM" id="MobiDB-lite"/>
    </source>
</evidence>
<dbReference type="AlphaFoldDB" id="A0A3Q0KTN3"/>
<reference evidence="8" key="2">
    <citation type="submission" date="2018-12" db="UniProtKB">
        <authorList>
            <consortium name="WormBaseParasite"/>
        </authorList>
    </citation>
    <scope>IDENTIFICATION</scope>
    <source>
        <strain evidence="8">Puerto Rican</strain>
    </source>
</reference>
<dbReference type="Pfam" id="PF09743">
    <property type="entry name" value="E3_UFM1_ligase"/>
    <property type="match status" value="1"/>
</dbReference>
<proteinExistence type="inferred from homology"/>
<dbReference type="PANTHER" id="PTHR31057:SF0">
    <property type="entry name" value="E3 UFM1-PROTEIN LIGASE 1"/>
    <property type="match status" value="1"/>
</dbReference>
<dbReference type="GO" id="GO:0061666">
    <property type="term" value="F:UFM1 ligase activity"/>
    <property type="evidence" value="ECO:0007669"/>
    <property type="project" value="InterPro"/>
</dbReference>
<evidence type="ECO:0000256" key="2">
    <source>
        <dbReference type="ARBA" id="ARBA00022679"/>
    </source>
</evidence>
<dbReference type="Pfam" id="PF23659">
    <property type="entry name" value="UFL1"/>
    <property type="match status" value="1"/>
</dbReference>
<evidence type="ECO:0000313" key="7">
    <source>
        <dbReference type="Proteomes" id="UP000008854"/>
    </source>
</evidence>
<dbReference type="GO" id="GO:0034976">
    <property type="term" value="P:response to endoplasmic reticulum stress"/>
    <property type="evidence" value="ECO:0007669"/>
    <property type="project" value="TreeGrafter"/>
</dbReference>
<keyword evidence="7" id="KW-1185">Reference proteome</keyword>
<evidence type="ECO:0000313" key="8">
    <source>
        <dbReference type="WBParaSite" id="Smp_178360.1"/>
    </source>
</evidence>
<evidence type="ECO:0000259" key="6">
    <source>
        <dbReference type="Pfam" id="PF23659"/>
    </source>
</evidence>
<protein>
    <submittedName>
        <fullName evidence="8">E3 UFM1-protein ligase 1 homolog</fullName>
    </submittedName>
</protein>
<dbReference type="GO" id="GO:0005789">
    <property type="term" value="C:endoplasmic reticulum membrane"/>
    <property type="evidence" value="ECO:0007669"/>
    <property type="project" value="TreeGrafter"/>
</dbReference>
<dbReference type="InterPro" id="IPR018611">
    <property type="entry name" value="Ufl1"/>
</dbReference>
<keyword evidence="2" id="KW-0808">Transferase</keyword>
<dbReference type="InterPro" id="IPR056579">
    <property type="entry name" value="Ufl1_N"/>
</dbReference>
<feature type="domain" description="E3 UFM1-protein ligase 1-like" evidence="6">
    <location>
        <begin position="528"/>
        <end position="652"/>
    </location>
</feature>
<feature type="compositionally biased region" description="Polar residues" evidence="4">
    <location>
        <begin position="437"/>
        <end position="451"/>
    </location>
</feature>
<dbReference type="PANTHER" id="PTHR31057">
    <property type="entry name" value="E3 UFM1-PROTEIN LIGASE 1"/>
    <property type="match status" value="1"/>
</dbReference>
<evidence type="ECO:0000256" key="1">
    <source>
        <dbReference type="ARBA" id="ARBA00010789"/>
    </source>
</evidence>
<dbReference type="STRING" id="6183.A0A3Q0KTN3"/>
<comment type="similarity">
    <text evidence="1">Belongs to the UFL1 family.</text>
</comment>
<dbReference type="Proteomes" id="UP000008854">
    <property type="component" value="Unassembled WGS sequence"/>
</dbReference>
<accession>A0A3Q0KTN3</accession>
<dbReference type="GO" id="GO:1990592">
    <property type="term" value="P:protein K69-linked ufmylation"/>
    <property type="evidence" value="ECO:0007669"/>
    <property type="project" value="TreeGrafter"/>
</dbReference>
<evidence type="ECO:0000256" key="3">
    <source>
        <dbReference type="ARBA" id="ARBA00022786"/>
    </source>
</evidence>
<dbReference type="InParanoid" id="A0A3Q0KTN3"/>
<reference evidence="7" key="1">
    <citation type="journal article" date="2012" name="PLoS Negl. Trop. Dis.">
        <title>A systematically improved high quality genome and transcriptome of the human blood fluke Schistosoma mansoni.</title>
        <authorList>
            <person name="Protasio A.V."/>
            <person name="Tsai I.J."/>
            <person name="Babbage A."/>
            <person name="Nichol S."/>
            <person name="Hunt M."/>
            <person name="Aslett M.A."/>
            <person name="De Silva N."/>
            <person name="Velarde G.S."/>
            <person name="Anderson T.J."/>
            <person name="Clark R.C."/>
            <person name="Davidson C."/>
            <person name="Dillon G.P."/>
            <person name="Holroyd N.E."/>
            <person name="LoVerde P.T."/>
            <person name="Lloyd C."/>
            <person name="McQuillan J."/>
            <person name="Oliveira G."/>
            <person name="Otto T.D."/>
            <person name="Parker-Manuel S.J."/>
            <person name="Quail M.A."/>
            <person name="Wilson R.A."/>
            <person name="Zerlotini A."/>
            <person name="Dunne D.W."/>
            <person name="Berriman M."/>
        </authorList>
    </citation>
    <scope>NUCLEOTIDE SEQUENCE [LARGE SCALE GENOMIC DNA]</scope>
    <source>
        <strain evidence="7">Puerto Rican</strain>
    </source>
</reference>
<evidence type="ECO:0000259" key="5">
    <source>
        <dbReference type="Pfam" id="PF09743"/>
    </source>
</evidence>
<organism evidence="7 8">
    <name type="scientific">Schistosoma mansoni</name>
    <name type="common">Blood fluke</name>
    <dbReference type="NCBI Taxonomy" id="6183"/>
    <lineage>
        <taxon>Eukaryota</taxon>
        <taxon>Metazoa</taxon>
        <taxon>Spiralia</taxon>
        <taxon>Lophotrochozoa</taxon>
        <taxon>Platyhelminthes</taxon>
        <taxon>Trematoda</taxon>
        <taxon>Digenea</taxon>
        <taxon>Strigeidida</taxon>
        <taxon>Schistosomatoidea</taxon>
        <taxon>Schistosomatidae</taxon>
        <taxon>Schistosoma</taxon>
    </lineage>
</organism>
<dbReference type="WBParaSite" id="Smp_178360.1">
    <property type="protein sequence ID" value="Smp_178360.1"/>
    <property type="gene ID" value="Smp_178360"/>
</dbReference>
<name>A0A3Q0KTN3_SCHMA</name>
<sequence length="845" mass="94758">MATWDEVRELASKLKETQNQPNICKLSDRTWVDIIRHLMSVNRLKLIFSTDGRSYLTRDELDKEIRDEVEAHSGRITLTELASNLDVDFDIIESRVTELINLDAQNKTPCRLISIPSEVVNSSYVRRVAHEILDRLEEHGQTSIGELTIIFNLPTTFISSIMQEYQSTLFHVHKYGEKYFTDTFLNATKAKIRGYFTGVIRPVNLSSVASKLQIPENLIDSIVSSLISTGRLYGNLIAGRSGFVPKCYTYAEDTYINSFYSQNGYVEWNYLKRLNIPDPSSYLKTEFPSAIHLPGLTVNPLIVDQLKSLISGVVRDVSWIDLSHYIPNGLDSNERSALVNPLLKDAPVKLLETYLIADKFIERCEAFIDTYLKKKAQTAFHHEHHAILSSPTQQQSVEVNTPKQAVTLSKGGFGFGAREIKTKNVKKKYNPSKRKTSSSSAANDPENNFSSGIGDSQSLIKDLFARYVLMDDVRSILSSQLPSDVPSEVIDQVADVLELTLQQSFIRYIGSLVSPNAGANFDRQKKLQTQEVVNSMVLSLQLLERGISSINHDTLRNQLLIHLLKNYGMPIVRQLCDHISYEFGIPWPGSTTSKNGPLKTNSSDSTQNNNVKSNITESLSIESYHRLIELLKHTNLPDAVSISSAIQQVLDSFKVGQNNLTSLDTFYTPIKNLSVDILGLTISVFHPPNSHNNKRERDERLKANELAIQVEMQLKESVCNAKINNDLLKVATTATLAATCLFAQIINGWPVTAPGKCVPELIDWLFEALKSKTELESNSNAKSNSHVTALKILQASNVLDDLSKVANYISEKVRSGNVFDEESDIQAYLKHILDVGIQCRRQLYA</sequence>
<dbReference type="GO" id="GO:0032434">
    <property type="term" value="P:regulation of proteasomal ubiquitin-dependent protein catabolic process"/>
    <property type="evidence" value="ECO:0007669"/>
    <property type="project" value="TreeGrafter"/>
</dbReference>
<keyword evidence="3" id="KW-0833">Ubl conjugation pathway</keyword>
<feature type="region of interest" description="Disordered" evidence="4">
    <location>
        <begin position="425"/>
        <end position="451"/>
    </location>
</feature>
<feature type="compositionally biased region" description="Basic residues" evidence="4">
    <location>
        <begin position="425"/>
        <end position="436"/>
    </location>
</feature>
<feature type="domain" description="E3 UFM1-protein ligase 1-like N-terminal" evidence="5">
    <location>
        <begin position="6"/>
        <end position="283"/>
    </location>
</feature>
<dbReference type="InterPro" id="IPR056580">
    <property type="entry name" value="Ufl1_dom"/>
</dbReference>